<evidence type="ECO:0000313" key="5">
    <source>
        <dbReference type="Proteomes" id="UP000824083"/>
    </source>
</evidence>
<proteinExistence type="predicted"/>
<dbReference type="SUPFAM" id="SSF53187">
    <property type="entry name" value="Zn-dependent exopeptidases"/>
    <property type="match status" value="1"/>
</dbReference>
<dbReference type="GO" id="GO:0046872">
    <property type="term" value="F:metal ion binding"/>
    <property type="evidence" value="ECO:0007669"/>
    <property type="project" value="UniProtKB-KW"/>
</dbReference>
<keyword evidence="2" id="KW-0464">Manganese</keyword>
<keyword evidence="1" id="KW-0378">Hydrolase</keyword>
<protein>
    <submittedName>
        <fullName evidence="4">Amidohydrolase</fullName>
    </submittedName>
</protein>
<sequence>MAQELNVVDVYNDLHKTPELGFKEFKTSAYIADKLKAMGYEVTTGVGQTGVVAVEKGSEAGPCVMLRADMDALPFKVNGEDKVIHACGHDSHCAMLLTIASQLKGKIKRGKLKLLFQPGEETLKGALSVIDDGVLDDVDIALGLHVRPATDIPEGTVAAALMHSASIFVRIDVEGFASHASRPHLGVNCAEMLAAIVQNAGLLKFAPTLTWSMKCTKIEVGGAAANVIPDKGYCLYDVRAETNPLMKEMLEKLEHCSQSTAEAFGGKATMKLMGDVIPACEYDEELVKEMADCIAETLGADKLRATSIGGGEDFHFFKVKKPSLRTAYIGVGAGATPGLHHPDMKLNPETLDNGVKVMVAFTLKYLG</sequence>
<dbReference type="AlphaFoldDB" id="A0A9D1IJ04"/>
<name>A0A9D1IJ04_9BURK</name>
<dbReference type="Proteomes" id="UP000824083">
    <property type="component" value="Unassembled WGS sequence"/>
</dbReference>
<feature type="binding site" evidence="2">
    <location>
        <position position="121"/>
    </location>
    <ligand>
        <name>Mn(2+)</name>
        <dbReference type="ChEBI" id="CHEBI:29035"/>
        <label>2</label>
    </ligand>
</feature>
<dbReference type="InterPro" id="IPR011650">
    <property type="entry name" value="Peptidase_M20_dimer"/>
</dbReference>
<dbReference type="InterPro" id="IPR036264">
    <property type="entry name" value="Bact_exopeptidase_dim_dom"/>
</dbReference>
<evidence type="ECO:0000256" key="2">
    <source>
        <dbReference type="PIRSR" id="PIRSR005962-1"/>
    </source>
</evidence>
<organism evidence="4 5">
    <name type="scientific">Candidatus Aphodousia faecigallinarum</name>
    <dbReference type="NCBI Taxonomy" id="2840677"/>
    <lineage>
        <taxon>Bacteria</taxon>
        <taxon>Pseudomonadati</taxon>
        <taxon>Pseudomonadota</taxon>
        <taxon>Betaproteobacteria</taxon>
        <taxon>Burkholderiales</taxon>
        <taxon>Sutterellaceae</taxon>
        <taxon>Sutterellaceae incertae sedis</taxon>
        <taxon>Candidatus Aphodousia</taxon>
    </lineage>
</organism>
<feature type="domain" description="Peptidase M20 dimerisation" evidence="3">
    <location>
        <begin position="163"/>
        <end position="260"/>
    </location>
</feature>
<accession>A0A9D1IJ04</accession>
<dbReference type="Gene3D" id="3.30.70.360">
    <property type="match status" value="1"/>
</dbReference>
<comment type="cofactor">
    <cofactor evidence="2">
        <name>Mn(2+)</name>
        <dbReference type="ChEBI" id="CHEBI:29035"/>
    </cofactor>
    <text evidence="2">The Mn(2+) ion enhances activity.</text>
</comment>
<evidence type="ECO:0000313" key="4">
    <source>
        <dbReference type="EMBL" id="HIU36674.1"/>
    </source>
</evidence>
<feature type="binding site" evidence="2">
    <location>
        <position position="89"/>
    </location>
    <ligand>
        <name>Mn(2+)</name>
        <dbReference type="ChEBI" id="CHEBI:29035"/>
        <label>2</label>
    </ligand>
</feature>
<reference evidence="4" key="1">
    <citation type="submission" date="2020-10" db="EMBL/GenBank/DDBJ databases">
        <authorList>
            <person name="Gilroy R."/>
        </authorList>
    </citation>
    <scope>NUCLEOTIDE SEQUENCE</scope>
    <source>
        <strain evidence="4">7463</strain>
    </source>
</reference>
<feature type="binding site" evidence="2">
    <location>
        <position position="145"/>
    </location>
    <ligand>
        <name>Mn(2+)</name>
        <dbReference type="ChEBI" id="CHEBI:29035"/>
        <label>2</label>
    </ligand>
</feature>
<dbReference type="InterPro" id="IPR017439">
    <property type="entry name" value="Amidohydrolase"/>
</dbReference>
<dbReference type="Gene3D" id="3.40.630.10">
    <property type="entry name" value="Zn peptidases"/>
    <property type="match status" value="1"/>
</dbReference>
<dbReference type="InterPro" id="IPR002933">
    <property type="entry name" value="Peptidase_M20"/>
</dbReference>
<feature type="binding site" evidence="2">
    <location>
        <position position="340"/>
    </location>
    <ligand>
        <name>Mn(2+)</name>
        <dbReference type="ChEBI" id="CHEBI:29035"/>
        <label>2</label>
    </ligand>
</feature>
<evidence type="ECO:0000259" key="3">
    <source>
        <dbReference type="Pfam" id="PF07687"/>
    </source>
</evidence>
<reference evidence="4" key="2">
    <citation type="journal article" date="2021" name="PeerJ">
        <title>Extensive microbial diversity within the chicken gut microbiome revealed by metagenomics and culture.</title>
        <authorList>
            <person name="Gilroy R."/>
            <person name="Ravi A."/>
            <person name="Getino M."/>
            <person name="Pursley I."/>
            <person name="Horton D.L."/>
            <person name="Alikhan N.F."/>
            <person name="Baker D."/>
            <person name="Gharbi K."/>
            <person name="Hall N."/>
            <person name="Watson M."/>
            <person name="Adriaenssens E.M."/>
            <person name="Foster-Nyarko E."/>
            <person name="Jarju S."/>
            <person name="Secka A."/>
            <person name="Antonio M."/>
            <person name="Oren A."/>
            <person name="Chaudhuri R.R."/>
            <person name="La Ragione R."/>
            <person name="Hildebrand F."/>
            <person name="Pallen M.J."/>
        </authorList>
    </citation>
    <scope>NUCLEOTIDE SEQUENCE</scope>
    <source>
        <strain evidence="4">7463</strain>
    </source>
</reference>
<feature type="binding site" evidence="2">
    <location>
        <position position="87"/>
    </location>
    <ligand>
        <name>Mn(2+)</name>
        <dbReference type="ChEBI" id="CHEBI:29035"/>
        <label>2</label>
    </ligand>
</feature>
<dbReference type="NCBIfam" id="TIGR01891">
    <property type="entry name" value="amidohydrolases"/>
    <property type="match status" value="1"/>
</dbReference>
<gene>
    <name evidence="4" type="ORF">IAC56_00100</name>
</gene>
<dbReference type="Pfam" id="PF07687">
    <property type="entry name" value="M20_dimer"/>
    <property type="match status" value="1"/>
</dbReference>
<dbReference type="PANTHER" id="PTHR11014:SF122">
    <property type="entry name" value="AMIDOHYDROLASE AMHX"/>
    <property type="match status" value="1"/>
</dbReference>
<dbReference type="PIRSF" id="PIRSF005962">
    <property type="entry name" value="Pept_M20D_amidohydro"/>
    <property type="match status" value="1"/>
</dbReference>
<dbReference type="EMBL" id="DVMY01000003">
    <property type="protein sequence ID" value="HIU36674.1"/>
    <property type="molecule type" value="Genomic_DNA"/>
</dbReference>
<comment type="caution">
    <text evidence="4">The sequence shown here is derived from an EMBL/GenBank/DDBJ whole genome shotgun (WGS) entry which is preliminary data.</text>
</comment>
<dbReference type="PANTHER" id="PTHR11014">
    <property type="entry name" value="PEPTIDASE M20 FAMILY MEMBER"/>
    <property type="match status" value="1"/>
</dbReference>
<dbReference type="GO" id="GO:0016787">
    <property type="term" value="F:hydrolase activity"/>
    <property type="evidence" value="ECO:0007669"/>
    <property type="project" value="UniProtKB-KW"/>
</dbReference>
<keyword evidence="2" id="KW-0479">Metal-binding</keyword>
<evidence type="ECO:0000256" key="1">
    <source>
        <dbReference type="ARBA" id="ARBA00022801"/>
    </source>
</evidence>
<dbReference type="SUPFAM" id="SSF55031">
    <property type="entry name" value="Bacterial exopeptidase dimerisation domain"/>
    <property type="match status" value="1"/>
</dbReference>
<dbReference type="Pfam" id="PF01546">
    <property type="entry name" value="Peptidase_M20"/>
    <property type="match status" value="1"/>
</dbReference>